<protein>
    <submittedName>
        <fullName evidence="3">GH23193</fullName>
    </submittedName>
</protein>
<feature type="signal peptide" evidence="2">
    <location>
        <begin position="1"/>
        <end position="20"/>
    </location>
</feature>
<dbReference type="EMBL" id="CH916373">
    <property type="protein sequence ID" value="EDV94868.1"/>
    <property type="molecule type" value="Genomic_DNA"/>
</dbReference>
<keyword evidence="2" id="KW-0732">Signal</keyword>
<dbReference type="InParanoid" id="B4JSX8"/>
<evidence type="ECO:0000313" key="3">
    <source>
        <dbReference type="EMBL" id="EDV94868.1"/>
    </source>
</evidence>
<accession>B4JSX8</accession>
<feature type="chain" id="PRO_5002812689" evidence="2">
    <location>
        <begin position="21"/>
        <end position="126"/>
    </location>
</feature>
<gene>
    <name evidence="3" type="primary">Dgri\GH23193</name>
    <name evidence="3" type="ORF">Dgri_GH23193</name>
</gene>
<name>B4JSX8_DROGR</name>
<reference evidence="3 4" key="1">
    <citation type="journal article" date="2007" name="Nature">
        <title>Evolution of genes and genomes on the Drosophila phylogeny.</title>
        <authorList>
            <consortium name="Drosophila 12 Genomes Consortium"/>
            <person name="Clark A.G."/>
            <person name="Eisen M.B."/>
            <person name="Smith D.R."/>
            <person name="Bergman C.M."/>
            <person name="Oliver B."/>
            <person name="Markow T.A."/>
            <person name="Kaufman T.C."/>
            <person name="Kellis M."/>
            <person name="Gelbart W."/>
            <person name="Iyer V.N."/>
            <person name="Pollard D.A."/>
            <person name="Sackton T.B."/>
            <person name="Larracuente A.M."/>
            <person name="Singh N.D."/>
            <person name="Abad J.P."/>
            <person name="Abt D.N."/>
            <person name="Adryan B."/>
            <person name="Aguade M."/>
            <person name="Akashi H."/>
            <person name="Anderson W.W."/>
            <person name="Aquadro C.F."/>
            <person name="Ardell D.H."/>
            <person name="Arguello R."/>
            <person name="Artieri C.G."/>
            <person name="Barbash D.A."/>
            <person name="Barker D."/>
            <person name="Barsanti P."/>
            <person name="Batterham P."/>
            <person name="Batzoglou S."/>
            <person name="Begun D."/>
            <person name="Bhutkar A."/>
            <person name="Blanco E."/>
            <person name="Bosak S.A."/>
            <person name="Bradley R.K."/>
            <person name="Brand A.D."/>
            <person name="Brent M.R."/>
            <person name="Brooks A.N."/>
            <person name="Brown R.H."/>
            <person name="Butlin R.K."/>
            <person name="Caggese C."/>
            <person name="Calvi B.R."/>
            <person name="Bernardo de Carvalho A."/>
            <person name="Caspi A."/>
            <person name="Castrezana S."/>
            <person name="Celniker S.E."/>
            <person name="Chang J.L."/>
            <person name="Chapple C."/>
            <person name="Chatterji S."/>
            <person name="Chinwalla A."/>
            <person name="Civetta A."/>
            <person name="Clifton S.W."/>
            <person name="Comeron J.M."/>
            <person name="Costello J.C."/>
            <person name="Coyne J.A."/>
            <person name="Daub J."/>
            <person name="David R.G."/>
            <person name="Delcher A.L."/>
            <person name="Delehaunty K."/>
            <person name="Do C.B."/>
            <person name="Ebling H."/>
            <person name="Edwards K."/>
            <person name="Eickbush T."/>
            <person name="Evans J.D."/>
            <person name="Filipski A."/>
            <person name="Findeiss S."/>
            <person name="Freyhult E."/>
            <person name="Fulton L."/>
            <person name="Fulton R."/>
            <person name="Garcia A.C."/>
            <person name="Gardiner A."/>
            <person name="Garfield D.A."/>
            <person name="Garvin B.E."/>
            <person name="Gibson G."/>
            <person name="Gilbert D."/>
            <person name="Gnerre S."/>
            <person name="Godfrey J."/>
            <person name="Good R."/>
            <person name="Gotea V."/>
            <person name="Gravely B."/>
            <person name="Greenberg A.J."/>
            <person name="Griffiths-Jones S."/>
            <person name="Gross S."/>
            <person name="Guigo R."/>
            <person name="Gustafson E.A."/>
            <person name="Haerty W."/>
            <person name="Hahn M.W."/>
            <person name="Halligan D.L."/>
            <person name="Halpern A.L."/>
            <person name="Halter G.M."/>
            <person name="Han M.V."/>
            <person name="Heger A."/>
            <person name="Hillier L."/>
            <person name="Hinrichs A.S."/>
            <person name="Holmes I."/>
            <person name="Hoskins R.A."/>
            <person name="Hubisz M.J."/>
            <person name="Hultmark D."/>
            <person name="Huntley M.A."/>
            <person name="Jaffe D.B."/>
            <person name="Jagadeeshan S."/>
            <person name="Jeck W.R."/>
            <person name="Johnson J."/>
            <person name="Jones C.D."/>
            <person name="Jordan W.C."/>
            <person name="Karpen G.H."/>
            <person name="Kataoka E."/>
            <person name="Keightley P.D."/>
            <person name="Kheradpour P."/>
            <person name="Kirkness E.F."/>
            <person name="Koerich L.B."/>
            <person name="Kristiansen K."/>
            <person name="Kudrna D."/>
            <person name="Kulathinal R.J."/>
            <person name="Kumar S."/>
            <person name="Kwok R."/>
            <person name="Lander E."/>
            <person name="Langley C.H."/>
            <person name="Lapoint R."/>
            <person name="Lazzaro B.P."/>
            <person name="Lee S.J."/>
            <person name="Levesque L."/>
            <person name="Li R."/>
            <person name="Lin C.F."/>
            <person name="Lin M.F."/>
            <person name="Lindblad-Toh K."/>
            <person name="Llopart A."/>
            <person name="Long M."/>
            <person name="Low L."/>
            <person name="Lozovsky E."/>
            <person name="Lu J."/>
            <person name="Luo M."/>
            <person name="Machado C.A."/>
            <person name="Makalowski W."/>
            <person name="Marzo M."/>
            <person name="Matsuda M."/>
            <person name="Matzkin L."/>
            <person name="McAllister B."/>
            <person name="McBride C.S."/>
            <person name="McKernan B."/>
            <person name="McKernan K."/>
            <person name="Mendez-Lago M."/>
            <person name="Minx P."/>
            <person name="Mollenhauer M.U."/>
            <person name="Montooth K."/>
            <person name="Mount S.M."/>
            <person name="Mu X."/>
            <person name="Myers E."/>
            <person name="Negre B."/>
            <person name="Newfeld S."/>
            <person name="Nielsen R."/>
            <person name="Noor M.A."/>
            <person name="O'Grady P."/>
            <person name="Pachter L."/>
            <person name="Papaceit M."/>
            <person name="Parisi M.J."/>
            <person name="Parisi M."/>
            <person name="Parts L."/>
            <person name="Pedersen J.S."/>
            <person name="Pesole G."/>
            <person name="Phillippy A.M."/>
            <person name="Ponting C.P."/>
            <person name="Pop M."/>
            <person name="Porcelli D."/>
            <person name="Powell J.R."/>
            <person name="Prohaska S."/>
            <person name="Pruitt K."/>
            <person name="Puig M."/>
            <person name="Quesneville H."/>
            <person name="Ram K.R."/>
            <person name="Rand D."/>
            <person name="Rasmussen M.D."/>
            <person name="Reed L.K."/>
            <person name="Reenan R."/>
            <person name="Reily A."/>
            <person name="Remington K.A."/>
            <person name="Rieger T.T."/>
            <person name="Ritchie M.G."/>
            <person name="Robin C."/>
            <person name="Rogers Y.H."/>
            <person name="Rohde C."/>
            <person name="Rozas J."/>
            <person name="Rubenfield M.J."/>
            <person name="Ruiz A."/>
            <person name="Russo S."/>
            <person name="Salzberg S.L."/>
            <person name="Sanchez-Gracia A."/>
            <person name="Saranga D.J."/>
            <person name="Sato H."/>
            <person name="Schaeffer S.W."/>
            <person name="Schatz M.C."/>
            <person name="Schlenke T."/>
            <person name="Schwartz R."/>
            <person name="Segarra C."/>
            <person name="Singh R.S."/>
            <person name="Sirot L."/>
            <person name="Sirota M."/>
            <person name="Sisneros N.B."/>
            <person name="Smith C.D."/>
            <person name="Smith T.F."/>
            <person name="Spieth J."/>
            <person name="Stage D.E."/>
            <person name="Stark A."/>
            <person name="Stephan W."/>
            <person name="Strausberg R.L."/>
            <person name="Strempel S."/>
            <person name="Sturgill D."/>
            <person name="Sutton G."/>
            <person name="Sutton G.G."/>
            <person name="Tao W."/>
            <person name="Teichmann S."/>
            <person name="Tobari Y.N."/>
            <person name="Tomimura Y."/>
            <person name="Tsolas J.M."/>
            <person name="Valente V.L."/>
            <person name="Venter E."/>
            <person name="Venter J.C."/>
            <person name="Vicario S."/>
            <person name="Vieira F.G."/>
            <person name="Vilella A.J."/>
            <person name="Villasante A."/>
            <person name="Walenz B."/>
            <person name="Wang J."/>
            <person name="Wasserman M."/>
            <person name="Watts T."/>
            <person name="Wilson D."/>
            <person name="Wilson R.K."/>
            <person name="Wing R.A."/>
            <person name="Wolfner M.F."/>
            <person name="Wong A."/>
            <person name="Wong G.K."/>
            <person name="Wu C.I."/>
            <person name="Wu G."/>
            <person name="Yamamoto D."/>
            <person name="Yang H.P."/>
            <person name="Yang S.P."/>
            <person name="Yorke J.A."/>
            <person name="Yoshida K."/>
            <person name="Zdobnov E."/>
            <person name="Zhang P."/>
            <person name="Zhang Y."/>
            <person name="Zimin A.V."/>
            <person name="Baldwin J."/>
            <person name="Abdouelleil A."/>
            <person name="Abdulkadir J."/>
            <person name="Abebe A."/>
            <person name="Abera B."/>
            <person name="Abreu J."/>
            <person name="Acer S.C."/>
            <person name="Aftuck L."/>
            <person name="Alexander A."/>
            <person name="An P."/>
            <person name="Anderson E."/>
            <person name="Anderson S."/>
            <person name="Arachi H."/>
            <person name="Azer M."/>
            <person name="Bachantsang P."/>
            <person name="Barry A."/>
            <person name="Bayul T."/>
            <person name="Berlin A."/>
            <person name="Bessette D."/>
            <person name="Bloom T."/>
            <person name="Blye J."/>
            <person name="Boguslavskiy L."/>
            <person name="Bonnet C."/>
            <person name="Boukhgalter B."/>
            <person name="Bourzgui I."/>
            <person name="Brown A."/>
            <person name="Cahill P."/>
            <person name="Channer S."/>
            <person name="Cheshatsang Y."/>
            <person name="Chuda L."/>
            <person name="Citroen M."/>
            <person name="Collymore A."/>
            <person name="Cooke P."/>
            <person name="Costello M."/>
            <person name="D'Aco K."/>
            <person name="Daza R."/>
            <person name="De Haan G."/>
            <person name="DeGray S."/>
            <person name="DeMaso C."/>
            <person name="Dhargay N."/>
            <person name="Dooley K."/>
            <person name="Dooley E."/>
            <person name="Doricent M."/>
            <person name="Dorje P."/>
            <person name="Dorjee K."/>
            <person name="Dupes A."/>
            <person name="Elong R."/>
            <person name="Falk J."/>
            <person name="Farina A."/>
            <person name="Faro S."/>
            <person name="Ferguson D."/>
            <person name="Fisher S."/>
            <person name="Foley C.D."/>
            <person name="Franke A."/>
            <person name="Friedrich D."/>
            <person name="Gadbois L."/>
            <person name="Gearin G."/>
            <person name="Gearin C.R."/>
            <person name="Giannoukos G."/>
            <person name="Goode T."/>
            <person name="Graham J."/>
            <person name="Grandbois E."/>
            <person name="Grewal S."/>
            <person name="Gyaltsen K."/>
            <person name="Hafez N."/>
            <person name="Hagos B."/>
            <person name="Hall J."/>
            <person name="Henson C."/>
            <person name="Hollinger A."/>
            <person name="Honan T."/>
            <person name="Huard M.D."/>
            <person name="Hughes L."/>
            <person name="Hurhula B."/>
            <person name="Husby M.E."/>
            <person name="Kamat A."/>
            <person name="Kanga B."/>
            <person name="Kashin S."/>
            <person name="Khazanovich D."/>
            <person name="Kisner P."/>
            <person name="Lance K."/>
            <person name="Lara M."/>
            <person name="Lee W."/>
            <person name="Lennon N."/>
            <person name="Letendre F."/>
            <person name="LeVine R."/>
            <person name="Lipovsky A."/>
            <person name="Liu X."/>
            <person name="Liu J."/>
            <person name="Liu S."/>
            <person name="Lokyitsang T."/>
            <person name="Lokyitsang Y."/>
            <person name="Lubonja R."/>
            <person name="Lui A."/>
            <person name="MacDonald P."/>
            <person name="Magnisalis V."/>
            <person name="Maru K."/>
            <person name="Matthews C."/>
            <person name="McCusker W."/>
            <person name="McDonough S."/>
            <person name="Mehta T."/>
            <person name="Meldrim J."/>
            <person name="Meneus L."/>
            <person name="Mihai O."/>
            <person name="Mihalev A."/>
            <person name="Mihova T."/>
            <person name="Mittelman R."/>
            <person name="Mlenga V."/>
            <person name="Montmayeur A."/>
            <person name="Mulrain L."/>
            <person name="Navidi A."/>
            <person name="Naylor J."/>
            <person name="Negash T."/>
            <person name="Nguyen T."/>
            <person name="Nguyen N."/>
            <person name="Nicol R."/>
            <person name="Norbu C."/>
            <person name="Norbu N."/>
            <person name="Novod N."/>
            <person name="O'Neill B."/>
            <person name="Osman S."/>
            <person name="Markiewicz E."/>
            <person name="Oyono O.L."/>
            <person name="Patti C."/>
            <person name="Phunkhang P."/>
            <person name="Pierre F."/>
            <person name="Priest M."/>
            <person name="Raghuraman S."/>
            <person name="Rege F."/>
            <person name="Reyes R."/>
            <person name="Rise C."/>
            <person name="Rogov P."/>
            <person name="Ross K."/>
            <person name="Ryan E."/>
            <person name="Settipalli S."/>
            <person name="Shea T."/>
            <person name="Sherpa N."/>
            <person name="Shi L."/>
            <person name="Shih D."/>
            <person name="Sparrow T."/>
            <person name="Spaulding J."/>
            <person name="Stalker J."/>
            <person name="Stange-Thomann N."/>
            <person name="Stavropoulos S."/>
            <person name="Stone C."/>
            <person name="Strader C."/>
            <person name="Tesfaye S."/>
            <person name="Thomson T."/>
            <person name="Thoulutsang Y."/>
            <person name="Thoulutsang D."/>
            <person name="Topham K."/>
            <person name="Topping I."/>
            <person name="Tsamla T."/>
            <person name="Vassiliev H."/>
            <person name="Vo A."/>
            <person name="Wangchuk T."/>
            <person name="Wangdi T."/>
            <person name="Weiand M."/>
            <person name="Wilkinson J."/>
            <person name="Wilson A."/>
            <person name="Yadav S."/>
            <person name="Young G."/>
            <person name="Yu Q."/>
            <person name="Zembek L."/>
            <person name="Zhong D."/>
            <person name="Zimmer A."/>
            <person name="Zwirko Z."/>
            <person name="Jaffe D.B."/>
            <person name="Alvarez P."/>
            <person name="Brockman W."/>
            <person name="Butler J."/>
            <person name="Chin C."/>
            <person name="Gnerre S."/>
            <person name="Grabherr M."/>
            <person name="Kleber M."/>
            <person name="Mauceli E."/>
            <person name="MacCallum I."/>
        </authorList>
    </citation>
    <scope>NUCLEOTIDE SEQUENCE [LARGE SCALE GENOMIC DNA]</scope>
    <source>
        <strain evidence="4">Tucson 15287-2541.00</strain>
    </source>
</reference>
<dbReference type="HOGENOM" id="CLU_1983863_0_0_1"/>
<dbReference type="OrthoDB" id="8190514at2759"/>
<evidence type="ECO:0000256" key="2">
    <source>
        <dbReference type="SAM" id="SignalP"/>
    </source>
</evidence>
<evidence type="ECO:0000313" key="4">
    <source>
        <dbReference type="Proteomes" id="UP000001070"/>
    </source>
</evidence>
<dbReference type="AlphaFoldDB" id="B4JSX8"/>
<evidence type="ECO:0000256" key="1">
    <source>
        <dbReference type="SAM" id="MobiDB-lite"/>
    </source>
</evidence>
<dbReference type="KEGG" id="dgr:6567562"/>
<feature type="region of interest" description="Disordered" evidence="1">
    <location>
        <begin position="107"/>
        <end position="126"/>
    </location>
</feature>
<dbReference type="Proteomes" id="UP000001070">
    <property type="component" value="Unassembled WGS sequence"/>
</dbReference>
<keyword evidence="4" id="KW-1185">Reference proteome</keyword>
<sequence length="126" mass="15194">MRKILVGIISLQVLFVALKCQTLPKDIKKCRFGDAKCIIESMNAIIKHYQRYTRYWTEAYRYCRYQRFGYLEQCCVRWILVSIQVIQSSELWFREYDDNAHQRIRQRSHCQHNGDIRPDTQPDTQG</sequence>
<organism evidence="4">
    <name type="scientific">Drosophila grimshawi</name>
    <name type="common">Hawaiian fruit fly</name>
    <name type="synonym">Idiomyia grimshawi</name>
    <dbReference type="NCBI Taxonomy" id="7222"/>
    <lineage>
        <taxon>Eukaryota</taxon>
        <taxon>Metazoa</taxon>
        <taxon>Ecdysozoa</taxon>
        <taxon>Arthropoda</taxon>
        <taxon>Hexapoda</taxon>
        <taxon>Insecta</taxon>
        <taxon>Pterygota</taxon>
        <taxon>Neoptera</taxon>
        <taxon>Endopterygota</taxon>
        <taxon>Diptera</taxon>
        <taxon>Brachycera</taxon>
        <taxon>Muscomorpha</taxon>
        <taxon>Ephydroidea</taxon>
        <taxon>Drosophilidae</taxon>
        <taxon>Drosophila</taxon>
        <taxon>Hawaiian Drosophila</taxon>
    </lineage>
</organism>
<proteinExistence type="predicted"/>